<dbReference type="AlphaFoldDB" id="A0A1H9FZK6"/>
<dbReference type="InterPro" id="IPR022798">
    <property type="entry name" value="BcsD_bac"/>
</dbReference>
<dbReference type="RefSeq" id="WP_090620940.1">
    <property type="nucleotide sequence ID" value="NZ_FOFJ01000011.1"/>
</dbReference>
<gene>
    <name evidence="1" type="ORF">SAMN04244573_01564</name>
</gene>
<name>A0A1H9FZK6_9GAMM</name>
<dbReference type="InterPro" id="IPR038470">
    <property type="entry name" value="Cellsynth_D_sf"/>
</dbReference>
<protein>
    <submittedName>
        <fullName evidence="1">Cellulose synthase subunit D</fullName>
    </submittedName>
</protein>
<organism evidence="1 2">
    <name type="scientific">Azotobacter beijerinckii</name>
    <dbReference type="NCBI Taxonomy" id="170623"/>
    <lineage>
        <taxon>Bacteria</taxon>
        <taxon>Pseudomonadati</taxon>
        <taxon>Pseudomonadota</taxon>
        <taxon>Gammaproteobacteria</taxon>
        <taxon>Pseudomonadales</taxon>
        <taxon>Pseudomonadaceae</taxon>
        <taxon>Azotobacter</taxon>
    </lineage>
</organism>
<dbReference type="GO" id="GO:0030244">
    <property type="term" value="P:cellulose biosynthetic process"/>
    <property type="evidence" value="ECO:0007669"/>
    <property type="project" value="InterPro"/>
</dbReference>
<accession>A0A1H9FZK6</accession>
<evidence type="ECO:0000313" key="2">
    <source>
        <dbReference type="Proteomes" id="UP000199267"/>
    </source>
</evidence>
<evidence type="ECO:0000313" key="1">
    <source>
        <dbReference type="EMBL" id="SEQ43362.1"/>
    </source>
</evidence>
<dbReference type="Pfam" id="PF03500">
    <property type="entry name" value="Cellsynth_D"/>
    <property type="match status" value="1"/>
</dbReference>
<sequence length="156" mass="17229">MIAESDIQASNLAYYGDRHNNKQWRQFVLTLITEMYSTAGSVDACSFLRHVGSRIAAANPLKEQPSLQALEAALNGILGELDWGWVRLSTDNRSIRIVHGAYPGILETSDSWHQAIAAVLEGMHEHWIQAQNEEVRLSVKCIDIAQHGALVFSCGG</sequence>
<dbReference type="Gene3D" id="3.30.70.2590">
    <property type="match status" value="1"/>
</dbReference>
<dbReference type="Proteomes" id="UP000199267">
    <property type="component" value="Unassembled WGS sequence"/>
</dbReference>
<reference evidence="1 2" key="1">
    <citation type="submission" date="2016-10" db="EMBL/GenBank/DDBJ databases">
        <authorList>
            <person name="de Groot N.N."/>
        </authorList>
    </citation>
    <scope>NUCLEOTIDE SEQUENCE [LARGE SCALE GENOMIC DNA]</scope>
    <source>
        <strain evidence="1 2">DSM 378</strain>
    </source>
</reference>
<dbReference type="EMBL" id="FOFJ01000011">
    <property type="protein sequence ID" value="SEQ43362.1"/>
    <property type="molecule type" value="Genomic_DNA"/>
</dbReference>
<proteinExistence type="predicted"/>